<gene>
    <name evidence="2" type="ORF">G0U57_010343</name>
</gene>
<evidence type="ECO:0000313" key="3">
    <source>
        <dbReference type="Proteomes" id="UP000765507"/>
    </source>
</evidence>
<accession>A0A8T1RWH2</accession>
<keyword evidence="3" id="KW-1185">Reference proteome</keyword>
<name>A0A8T1RWH2_CHESE</name>
<reference evidence="2 3" key="1">
    <citation type="journal article" date="2020" name="G3 (Bethesda)">
        <title>Draft Genome of the Common Snapping Turtle, Chelydra serpentina, a Model for Phenotypic Plasticity in Reptiles.</title>
        <authorList>
            <person name="Das D."/>
            <person name="Singh S.K."/>
            <person name="Bierstedt J."/>
            <person name="Erickson A."/>
            <person name="Galli G.L.J."/>
            <person name="Crossley D.A. 2nd"/>
            <person name="Rhen T."/>
        </authorList>
    </citation>
    <scope>NUCLEOTIDE SEQUENCE [LARGE SCALE GENOMIC DNA]</scope>
    <source>
        <strain evidence="2">KW</strain>
    </source>
</reference>
<dbReference type="OrthoDB" id="10419470at2759"/>
<feature type="compositionally biased region" description="Low complexity" evidence="1">
    <location>
        <begin position="56"/>
        <end position="66"/>
    </location>
</feature>
<evidence type="ECO:0000313" key="2">
    <source>
        <dbReference type="EMBL" id="KAG6921099.1"/>
    </source>
</evidence>
<comment type="caution">
    <text evidence="2">The sequence shown here is derived from an EMBL/GenBank/DDBJ whole genome shotgun (WGS) entry which is preliminary data.</text>
</comment>
<proteinExistence type="predicted"/>
<protein>
    <submittedName>
        <fullName evidence="2">Uncharacterized protein</fullName>
    </submittedName>
</protein>
<dbReference type="EMBL" id="JAHGAV010002738">
    <property type="protein sequence ID" value="KAG6921099.1"/>
    <property type="molecule type" value="Genomic_DNA"/>
</dbReference>
<dbReference type="Proteomes" id="UP000765507">
    <property type="component" value="Unassembled WGS sequence"/>
</dbReference>
<feature type="region of interest" description="Disordered" evidence="1">
    <location>
        <begin position="1"/>
        <end position="84"/>
    </location>
</feature>
<evidence type="ECO:0000256" key="1">
    <source>
        <dbReference type="SAM" id="MobiDB-lite"/>
    </source>
</evidence>
<feature type="non-terminal residue" evidence="2">
    <location>
        <position position="112"/>
    </location>
</feature>
<sequence length="112" mass="12301">MFRKKALQVAPEPEGSSRHLPQEQSSPSVAAGAEAAPSQARRWKNPAFWQRKPTPGAGAEVGEAAAKPQWSWPRIRLDRRDPAQEGSRAGWLWGLLCGQHGPQEPSPDSQQE</sequence>
<dbReference type="AlphaFoldDB" id="A0A8T1RWH2"/>
<organism evidence="2 3">
    <name type="scientific">Chelydra serpentina</name>
    <name type="common">Snapping turtle</name>
    <name type="synonym">Testudo serpentina</name>
    <dbReference type="NCBI Taxonomy" id="8475"/>
    <lineage>
        <taxon>Eukaryota</taxon>
        <taxon>Metazoa</taxon>
        <taxon>Chordata</taxon>
        <taxon>Craniata</taxon>
        <taxon>Vertebrata</taxon>
        <taxon>Euteleostomi</taxon>
        <taxon>Archelosauria</taxon>
        <taxon>Testudinata</taxon>
        <taxon>Testudines</taxon>
        <taxon>Cryptodira</taxon>
        <taxon>Durocryptodira</taxon>
        <taxon>Americhelydia</taxon>
        <taxon>Chelydroidea</taxon>
        <taxon>Chelydridae</taxon>
        <taxon>Chelydra</taxon>
    </lineage>
</organism>